<dbReference type="GO" id="GO:0035099">
    <property type="term" value="P:hemocyte migration"/>
    <property type="evidence" value="ECO:0007669"/>
    <property type="project" value="UniProtKB-ARBA"/>
</dbReference>
<evidence type="ECO:0000256" key="2">
    <source>
        <dbReference type="ARBA" id="ARBA00023134"/>
    </source>
</evidence>
<dbReference type="PRINTS" id="PR00449">
    <property type="entry name" value="RASTRNSFRMNG"/>
</dbReference>
<dbReference type="Pfam" id="PF00071">
    <property type="entry name" value="Ras"/>
    <property type="match status" value="1"/>
</dbReference>
<dbReference type="PROSITE" id="PS51419">
    <property type="entry name" value="RAB"/>
    <property type="match status" value="1"/>
</dbReference>
<dbReference type="GO" id="GO:0022412">
    <property type="term" value="P:cellular process involved in reproduction in multicellular organism"/>
    <property type="evidence" value="ECO:0007669"/>
    <property type="project" value="UniProtKB-ARBA"/>
</dbReference>
<proteinExistence type="predicted"/>
<keyword evidence="1" id="KW-0547">Nucleotide-binding</keyword>
<organism evidence="3 4">
    <name type="scientific">Tenebrio molitor</name>
    <name type="common">Yellow mealworm beetle</name>
    <dbReference type="NCBI Taxonomy" id="7067"/>
    <lineage>
        <taxon>Eukaryota</taxon>
        <taxon>Metazoa</taxon>
        <taxon>Ecdysozoa</taxon>
        <taxon>Arthropoda</taxon>
        <taxon>Hexapoda</taxon>
        <taxon>Insecta</taxon>
        <taxon>Pterygota</taxon>
        <taxon>Neoptera</taxon>
        <taxon>Endopterygota</taxon>
        <taxon>Coleoptera</taxon>
        <taxon>Polyphaga</taxon>
        <taxon>Cucujiformia</taxon>
        <taxon>Tenebrionidae</taxon>
        <taxon>Tenebrio</taxon>
    </lineage>
</organism>
<sequence length="175" mass="19750">MIISRTLVAVGDLCGKTCVLLTYLKEEFPQPQVTYFSKMDITDVEVKGQVVEVHVWDTCSKERFKHARIICYKSADVFLIFFSIYSRTSFENVAKEWIPEVKNHGPSDAAVVLVGTHCQWVQEGSSVTEDEARIMAKKINAVDYIECKADNKFNVDKVFVTAVEATLTGTKKSKK</sequence>
<keyword evidence="4" id="KW-1185">Reference proteome</keyword>
<gene>
    <name evidence="3" type="ORF">GEV33_001530</name>
</gene>
<dbReference type="InterPro" id="IPR027417">
    <property type="entry name" value="P-loop_NTPase"/>
</dbReference>
<dbReference type="AlphaFoldDB" id="A0A8J6HWV2"/>
<dbReference type="Proteomes" id="UP000719412">
    <property type="component" value="Unassembled WGS sequence"/>
</dbReference>
<dbReference type="GO" id="GO:0035006">
    <property type="term" value="P:melanization defense response"/>
    <property type="evidence" value="ECO:0007669"/>
    <property type="project" value="UniProtKB-ARBA"/>
</dbReference>
<dbReference type="GO" id="GO:0003924">
    <property type="term" value="F:GTPase activity"/>
    <property type="evidence" value="ECO:0007669"/>
    <property type="project" value="InterPro"/>
</dbReference>
<dbReference type="SMART" id="SM00175">
    <property type="entry name" value="RAB"/>
    <property type="match status" value="1"/>
</dbReference>
<dbReference type="CDD" id="cd00157">
    <property type="entry name" value="Rho"/>
    <property type="match status" value="1"/>
</dbReference>
<evidence type="ECO:0000256" key="1">
    <source>
        <dbReference type="ARBA" id="ARBA00022741"/>
    </source>
</evidence>
<dbReference type="InterPro" id="IPR003578">
    <property type="entry name" value="Small_GTPase_Rho"/>
</dbReference>
<dbReference type="PANTHER" id="PTHR24072">
    <property type="entry name" value="RHO FAMILY GTPASE"/>
    <property type="match status" value="1"/>
</dbReference>
<reference evidence="3" key="1">
    <citation type="journal article" date="2020" name="J Insects Food Feed">
        <title>The yellow mealworm (Tenebrio molitor) genome: a resource for the emerging insects as food and feed industry.</title>
        <authorList>
            <person name="Eriksson T."/>
            <person name="Andere A."/>
            <person name="Kelstrup H."/>
            <person name="Emery V."/>
            <person name="Picard C."/>
        </authorList>
    </citation>
    <scope>NUCLEOTIDE SEQUENCE</scope>
    <source>
        <strain evidence="3">Stoneville</strain>
        <tissue evidence="3">Whole head</tissue>
    </source>
</reference>
<dbReference type="GO" id="GO:0005525">
    <property type="term" value="F:GTP binding"/>
    <property type="evidence" value="ECO:0007669"/>
    <property type="project" value="UniProtKB-KW"/>
</dbReference>
<dbReference type="EMBL" id="JABDTM020008656">
    <property type="protein sequence ID" value="KAH0821261.1"/>
    <property type="molecule type" value="Genomic_DNA"/>
</dbReference>
<keyword evidence="2" id="KW-0342">GTP-binding</keyword>
<dbReference type="Gene3D" id="3.40.50.300">
    <property type="entry name" value="P-loop containing nucleotide triphosphate hydrolases"/>
    <property type="match status" value="1"/>
</dbReference>
<evidence type="ECO:0000313" key="4">
    <source>
        <dbReference type="Proteomes" id="UP000719412"/>
    </source>
</evidence>
<protein>
    <submittedName>
        <fullName evidence="3">Uncharacterized protein</fullName>
    </submittedName>
</protein>
<dbReference type="GO" id="GO:0001667">
    <property type="term" value="P:ameboidal-type cell migration"/>
    <property type="evidence" value="ECO:0007669"/>
    <property type="project" value="UniProtKB-ARBA"/>
</dbReference>
<dbReference type="NCBIfam" id="TIGR00231">
    <property type="entry name" value="small_GTP"/>
    <property type="match status" value="1"/>
</dbReference>
<name>A0A8J6HWV2_TENMO</name>
<accession>A0A8J6HWV2</accession>
<dbReference type="PROSITE" id="PS51421">
    <property type="entry name" value="RAS"/>
    <property type="match status" value="1"/>
</dbReference>
<dbReference type="GO" id="GO:0007264">
    <property type="term" value="P:small GTPase-mediated signal transduction"/>
    <property type="evidence" value="ECO:0007669"/>
    <property type="project" value="InterPro"/>
</dbReference>
<reference evidence="3" key="2">
    <citation type="submission" date="2021-08" db="EMBL/GenBank/DDBJ databases">
        <authorList>
            <person name="Eriksson T."/>
        </authorList>
    </citation>
    <scope>NUCLEOTIDE SEQUENCE</scope>
    <source>
        <strain evidence="3">Stoneville</strain>
        <tissue evidence="3">Whole head</tissue>
    </source>
</reference>
<evidence type="ECO:0000313" key="3">
    <source>
        <dbReference type="EMBL" id="KAH0821261.1"/>
    </source>
</evidence>
<dbReference type="GO" id="GO:0003006">
    <property type="term" value="P:developmental process involved in reproduction"/>
    <property type="evidence" value="ECO:0007669"/>
    <property type="project" value="UniProtKB-ARBA"/>
</dbReference>
<dbReference type="SMART" id="SM00173">
    <property type="entry name" value="RAS"/>
    <property type="match status" value="1"/>
</dbReference>
<dbReference type="InterPro" id="IPR001806">
    <property type="entry name" value="Small_GTPase"/>
</dbReference>
<dbReference type="SUPFAM" id="SSF52540">
    <property type="entry name" value="P-loop containing nucleoside triphosphate hydrolases"/>
    <property type="match status" value="1"/>
</dbReference>
<dbReference type="SMART" id="SM00174">
    <property type="entry name" value="RHO"/>
    <property type="match status" value="1"/>
</dbReference>
<dbReference type="PROSITE" id="PS51420">
    <property type="entry name" value="RHO"/>
    <property type="match status" value="1"/>
</dbReference>
<dbReference type="InterPro" id="IPR005225">
    <property type="entry name" value="Small_GTP-bd"/>
</dbReference>
<comment type="caution">
    <text evidence="3">The sequence shown here is derived from an EMBL/GenBank/DDBJ whole genome shotgun (WGS) entry which is preliminary data.</text>
</comment>